<evidence type="ECO:0000313" key="2">
    <source>
        <dbReference type="EMBL" id="KAK7116530.1"/>
    </source>
</evidence>
<dbReference type="EMBL" id="JBAMIC010000001">
    <property type="protein sequence ID" value="KAK7116530.1"/>
    <property type="molecule type" value="Genomic_DNA"/>
</dbReference>
<dbReference type="AlphaFoldDB" id="A0AAN9C8V3"/>
<feature type="transmembrane region" description="Helical" evidence="1">
    <location>
        <begin position="59"/>
        <end position="78"/>
    </location>
</feature>
<gene>
    <name evidence="2" type="ORF">V1264_002197</name>
</gene>
<keyword evidence="1" id="KW-0812">Transmembrane</keyword>
<name>A0AAN9C8V3_9CAEN</name>
<protein>
    <submittedName>
        <fullName evidence="2">Uncharacterized protein</fullName>
    </submittedName>
</protein>
<keyword evidence="1" id="KW-0472">Membrane</keyword>
<keyword evidence="3" id="KW-1185">Reference proteome</keyword>
<comment type="caution">
    <text evidence="2">The sequence shown here is derived from an EMBL/GenBank/DDBJ whole genome shotgun (WGS) entry which is preliminary data.</text>
</comment>
<evidence type="ECO:0000313" key="3">
    <source>
        <dbReference type="Proteomes" id="UP001374579"/>
    </source>
</evidence>
<evidence type="ECO:0000256" key="1">
    <source>
        <dbReference type="SAM" id="Phobius"/>
    </source>
</evidence>
<proteinExistence type="predicted"/>
<sequence length="120" mass="13617">MTNTLLLLHSKIDQDIISTLQQRMGVRPGAHICNFSRTDDALQIIPARYTLRERKTGQVLIIIPIAASIIYSASSVLLKLRRYNLPFNNTVHNNPLSKLTQNCTRKTPQNVHLRSLDVDL</sequence>
<keyword evidence="1" id="KW-1133">Transmembrane helix</keyword>
<dbReference type="Proteomes" id="UP001374579">
    <property type="component" value="Unassembled WGS sequence"/>
</dbReference>
<organism evidence="2 3">
    <name type="scientific">Littorina saxatilis</name>
    <dbReference type="NCBI Taxonomy" id="31220"/>
    <lineage>
        <taxon>Eukaryota</taxon>
        <taxon>Metazoa</taxon>
        <taxon>Spiralia</taxon>
        <taxon>Lophotrochozoa</taxon>
        <taxon>Mollusca</taxon>
        <taxon>Gastropoda</taxon>
        <taxon>Caenogastropoda</taxon>
        <taxon>Littorinimorpha</taxon>
        <taxon>Littorinoidea</taxon>
        <taxon>Littorinidae</taxon>
        <taxon>Littorina</taxon>
    </lineage>
</organism>
<reference evidence="2 3" key="1">
    <citation type="submission" date="2024-02" db="EMBL/GenBank/DDBJ databases">
        <title>Chromosome-scale genome assembly of the rough periwinkle Littorina saxatilis.</title>
        <authorList>
            <person name="De Jode A."/>
            <person name="Faria R."/>
            <person name="Formenti G."/>
            <person name="Sims Y."/>
            <person name="Smith T.P."/>
            <person name="Tracey A."/>
            <person name="Wood J.M.D."/>
            <person name="Zagrodzka Z.B."/>
            <person name="Johannesson K."/>
            <person name="Butlin R.K."/>
            <person name="Leder E.H."/>
        </authorList>
    </citation>
    <scope>NUCLEOTIDE SEQUENCE [LARGE SCALE GENOMIC DNA]</scope>
    <source>
        <strain evidence="2">Snail1</strain>
        <tissue evidence="2">Muscle</tissue>
    </source>
</reference>
<accession>A0AAN9C8V3</accession>